<accession>D4I187</accession>
<name>D4I187_ERWAC</name>
<sequence length="119" mass="13573">MNLISSFSFSSLQPERRYLPFSPFAFGAPVTACDRTWPFAPAVRWQFGVMRQARRRRSAASHRCTESMKICAHRTKTGIALCWRAYGPIRDGNAQALRPNRACQQLPRWVVLKACQSRG</sequence>
<dbReference type="Proteomes" id="UP000001841">
    <property type="component" value="Chromosome"/>
</dbReference>
<dbReference type="KEGG" id="eam:EAMY_3064"/>
<reference evidence="1 2" key="1">
    <citation type="journal article" date="2010" name="Mol. Plant Microbe Interact.">
        <title>Complete genome sequence of the fire blight pathogen Erwinia amylovora CFBP 1430 and comparison to other Erwinia spp.</title>
        <authorList>
            <person name="Smits T.H."/>
            <person name="Rezzonico F."/>
            <person name="Kamber T."/>
            <person name="Blom J."/>
            <person name="Goesmann A."/>
            <person name="Frey J.E."/>
            <person name="Duffy B."/>
        </authorList>
    </citation>
    <scope>NUCLEOTIDE SEQUENCE [LARGE SCALE GENOMIC DNA]</scope>
    <source>
        <strain evidence="2">CFBP1430</strain>
    </source>
</reference>
<proteinExistence type="predicted"/>
<evidence type="ECO:0000313" key="2">
    <source>
        <dbReference type="Proteomes" id="UP000001841"/>
    </source>
</evidence>
<dbReference type="HOGENOM" id="CLU_2057767_0_0_6"/>
<dbReference type="AlphaFoldDB" id="D4I187"/>
<gene>
    <name evidence="1" type="ordered locus">EAMY_3064</name>
</gene>
<evidence type="ECO:0000313" key="1">
    <source>
        <dbReference type="EMBL" id="CBA22963.1"/>
    </source>
</evidence>
<protein>
    <submittedName>
        <fullName evidence="1">Uncharacterized protein</fullName>
    </submittedName>
</protein>
<organism evidence="1 2">
    <name type="scientific">Erwinia amylovora (strain CFBP1430)</name>
    <dbReference type="NCBI Taxonomy" id="665029"/>
    <lineage>
        <taxon>Bacteria</taxon>
        <taxon>Pseudomonadati</taxon>
        <taxon>Pseudomonadota</taxon>
        <taxon>Gammaproteobacteria</taxon>
        <taxon>Enterobacterales</taxon>
        <taxon>Erwiniaceae</taxon>
        <taxon>Erwinia</taxon>
    </lineage>
</organism>
<dbReference type="EMBL" id="FN434113">
    <property type="protein sequence ID" value="CBA22963.1"/>
    <property type="molecule type" value="Genomic_DNA"/>
</dbReference>
<dbReference type="STRING" id="665029.EAMY_3064"/>